<feature type="domain" description="HTH marR-type" evidence="1">
    <location>
        <begin position="30"/>
        <end position="129"/>
    </location>
</feature>
<reference evidence="3" key="1">
    <citation type="journal article" date="2019" name="Int. J. Syst. Evol. Microbiol.">
        <title>The Global Catalogue of Microorganisms (GCM) 10K type strain sequencing project: providing services to taxonomists for standard genome sequencing and annotation.</title>
        <authorList>
            <consortium name="The Broad Institute Genomics Platform"/>
            <consortium name="The Broad Institute Genome Sequencing Center for Infectious Disease"/>
            <person name="Wu L."/>
            <person name="Ma J."/>
        </authorList>
    </citation>
    <scope>NUCLEOTIDE SEQUENCE [LARGE SCALE GENOMIC DNA]</scope>
    <source>
        <strain evidence="3">JCM 17593</strain>
    </source>
</reference>
<dbReference type="SUPFAM" id="SSF46785">
    <property type="entry name" value="Winged helix' DNA-binding domain"/>
    <property type="match status" value="1"/>
</dbReference>
<keyword evidence="3" id="KW-1185">Reference proteome</keyword>
<dbReference type="RefSeq" id="WP_344778584.1">
    <property type="nucleotide sequence ID" value="NZ_BAABBX010000017.1"/>
</dbReference>
<dbReference type="EMBL" id="BAABBX010000017">
    <property type="protein sequence ID" value="GAA4194913.1"/>
    <property type="molecule type" value="Genomic_DNA"/>
</dbReference>
<dbReference type="PANTHER" id="PTHR39515">
    <property type="entry name" value="CONSERVED PROTEIN"/>
    <property type="match status" value="1"/>
</dbReference>
<dbReference type="InterPro" id="IPR036390">
    <property type="entry name" value="WH_DNA-bd_sf"/>
</dbReference>
<proteinExistence type="predicted"/>
<sequence length="156" mass="16641">MTDADALRDALSELVQVNSRLVQAIRRIARENGSVDSLASWRTLGVLQRRGPLRVGALADASQVAQPTMTKLVAGLVERGWVERVADADDARASKIDISAAGVTALAEWRAGLASVLLPYFADISEGDLDALRRTVTLLDTHIAGLEPAEPQEVAS</sequence>
<dbReference type="InterPro" id="IPR052526">
    <property type="entry name" value="HTH-type_Bedaq_tolerance"/>
</dbReference>
<dbReference type="Proteomes" id="UP001500213">
    <property type="component" value="Unassembled WGS sequence"/>
</dbReference>
<gene>
    <name evidence="2" type="ORF">GCM10022288_31080</name>
</gene>
<dbReference type="InterPro" id="IPR000835">
    <property type="entry name" value="HTH_MarR-typ"/>
</dbReference>
<evidence type="ECO:0000313" key="3">
    <source>
        <dbReference type="Proteomes" id="UP001500213"/>
    </source>
</evidence>
<evidence type="ECO:0000313" key="2">
    <source>
        <dbReference type="EMBL" id="GAA4194913.1"/>
    </source>
</evidence>
<evidence type="ECO:0000259" key="1">
    <source>
        <dbReference type="SMART" id="SM00347"/>
    </source>
</evidence>
<dbReference type="InterPro" id="IPR036388">
    <property type="entry name" value="WH-like_DNA-bd_sf"/>
</dbReference>
<dbReference type="Gene3D" id="1.10.10.10">
    <property type="entry name" value="Winged helix-like DNA-binding domain superfamily/Winged helix DNA-binding domain"/>
    <property type="match status" value="1"/>
</dbReference>
<protein>
    <recommendedName>
        <fullName evidence="1">HTH marR-type domain-containing protein</fullName>
    </recommendedName>
</protein>
<dbReference type="Pfam" id="PF12802">
    <property type="entry name" value="MarR_2"/>
    <property type="match status" value="1"/>
</dbReference>
<accession>A0ABP8B0E6</accession>
<dbReference type="SMART" id="SM00347">
    <property type="entry name" value="HTH_MARR"/>
    <property type="match status" value="1"/>
</dbReference>
<name>A0ABP8B0E6_9MICO</name>
<dbReference type="PANTHER" id="PTHR39515:SF2">
    <property type="entry name" value="HTH-TYPE TRANSCRIPTIONAL REGULATOR RV0880"/>
    <property type="match status" value="1"/>
</dbReference>
<comment type="caution">
    <text evidence="2">The sequence shown here is derived from an EMBL/GenBank/DDBJ whole genome shotgun (WGS) entry which is preliminary data.</text>
</comment>
<organism evidence="2 3">
    <name type="scientific">Gryllotalpicola kribbensis</name>
    <dbReference type="NCBI Taxonomy" id="993084"/>
    <lineage>
        <taxon>Bacteria</taxon>
        <taxon>Bacillati</taxon>
        <taxon>Actinomycetota</taxon>
        <taxon>Actinomycetes</taxon>
        <taxon>Micrococcales</taxon>
        <taxon>Microbacteriaceae</taxon>
        <taxon>Gryllotalpicola</taxon>
    </lineage>
</organism>